<dbReference type="InterPro" id="IPR036163">
    <property type="entry name" value="HMA_dom_sf"/>
</dbReference>
<dbReference type="GO" id="GO:0005524">
    <property type="term" value="F:ATP binding"/>
    <property type="evidence" value="ECO:0007669"/>
    <property type="project" value="UniProtKB-KW"/>
</dbReference>
<dbReference type="PANTHER" id="PTHR10695:SF46">
    <property type="entry name" value="BIFUNCTIONAL COENZYME A SYNTHASE-RELATED"/>
    <property type="match status" value="1"/>
</dbReference>
<dbReference type="InterPro" id="IPR027417">
    <property type="entry name" value="P-loop_NTPase"/>
</dbReference>
<feature type="region of interest" description="Disordered" evidence="9">
    <location>
        <begin position="406"/>
        <end position="534"/>
    </location>
</feature>
<dbReference type="OrthoDB" id="247245at2759"/>
<dbReference type="AlphaFoldDB" id="A0A9E7JPN2"/>
<evidence type="ECO:0000256" key="5">
    <source>
        <dbReference type="ARBA" id="ARBA00060696"/>
    </source>
</evidence>
<dbReference type="GO" id="GO:0004140">
    <property type="term" value="F:dephospho-CoA kinase activity"/>
    <property type="evidence" value="ECO:0007669"/>
    <property type="project" value="UniProtKB-EC"/>
</dbReference>
<keyword evidence="2" id="KW-0547">Nucleotide-binding</keyword>
<reference evidence="11" key="1">
    <citation type="submission" date="2022-05" db="EMBL/GenBank/DDBJ databases">
        <title>The Musa troglodytarum L. genome provides insights into the mechanism of non-climacteric behaviour and enrichment of carotenoids.</title>
        <authorList>
            <person name="Wang J."/>
        </authorList>
    </citation>
    <scope>NUCLEOTIDE SEQUENCE</scope>
    <source>
        <tissue evidence="11">Leaf</tissue>
    </source>
</reference>
<dbReference type="SUPFAM" id="SSF55008">
    <property type="entry name" value="HMA, heavy metal-associated domain"/>
    <property type="match status" value="1"/>
</dbReference>
<evidence type="ECO:0000256" key="3">
    <source>
        <dbReference type="ARBA" id="ARBA00022840"/>
    </source>
</evidence>
<dbReference type="Gene3D" id="3.40.50.300">
    <property type="entry name" value="P-loop containing nucleotide triphosphate hydrolases"/>
    <property type="match status" value="1"/>
</dbReference>
<dbReference type="CDD" id="cd00371">
    <property type="entry name" value="HMA"/>
    <property type="match status" value="1"/>
</dbReference>
<dbReference type="EMBL" id="CP097504">
    <property type="protein sequence ID" value="URD89237.1"/>
    <property type="molecule type" value="Genomic_DNA"/>
</dbReference>
<keyword evidence="12" id="KW-1185">Reference proteome</keyword>
<feature type="region of interest" description="Disordered" evidence="9">
    <location>
        <begin position="233"/>
        <end position="262"/>
    </location>
</feature>
<feature type="compositionally biased region" description="Basic and acidic residues" evidence="9">
    <location>
        <begin position="233"/>
        <end position="243"/>
    </location>
</feature>
<dbReference type="Gene3D" id="3.30.70.100">
    <property type="match status" value="1"/>
</dbReference>
<evidence type="ECO:0000256" key="4">
    <source>
        <dbReference type="ARBA" id="ARBA00055723"/>
    </source>
</evidence>
<gene>
    <name evidence="11" type="ORF">MUK42_26825</name>
</gene>
<evidence type="ECO:0000256" key="6">
    <source>
        <dbReference type="ARBA" id="ARBA00066359"/>
    </source>
</evidence>
<dbReference type="InterPro" id="IPR001977">
    <property type="entry name" value="Depp_CoAkinase"/>
</dbReference>
<dbReference type="Pfam" id="PF00403">
    <property type="entry name" value="HMA"/>
    <property type="match status" value="1"/>
</dbReference>
<dbReference type="HAMAP" id="MF_00376">
    <property type="entry name" value="Dephospho_CoA_kinase"/>
    <property type="match status" value="1"/>
</dbReference>
<comment type="function">
    <text evidence="4">Catalyzes the phosphorylation of the 3'-hydroxyl group of dephosphocoenzyme A to form coenzyme A.</text>
</comment>
<evidence type="ECO:0000256" key="8">
    <source>
        <dbReference type="ARBA" id="ARBA00076292"/>
    </source>
</evidence>
<proteinExistence type="inferred from homology"/>
<evidence type="ECO:0000256" key="7">
    <source>
        <dbReference type="ARBA" id="ARBA00069592"/>
    </source>
</evidence>
<dbReference type="PROSITE" id="PS50846">
    <property type="entry name" value="HMA_2"/>
    <property type="match status" value="1"/>
</dbReference>
<dbReference type="EC" id="2.7.1.24" evidence="6"/>
<dbReference type="NCBIfam" id="TIGR00152">
    <property type="entry name" value="dephospho-CoA kinase"/>
    <property type="match status" value="1"/>
</dbReference>
<evidence type="ECO:0000313" key="12">
    <source>
        <dbReference type="Proteomes" id="UP001055439"/>
    </source>
</evidence>
<evidence type="ECO:0000313" key="11">
    <source>
        <dbReference type="EMBL" id="URD89237.1"/>
    </source>
</evidence>
<dbReference type="PROSITE" id="PS51219">
    <property type="entry name" value="DPCK"/>
    <property type="match status" value="1"/>
</dbReference>
<dbReference type="PANTHER" id="PTHR10695">
    <property type="entry name" value="DEPHOSPHO-COA KINASE-RELATED"/>
    <property type="match status" value="1"/>
</dbReference>
<evidence type="ECO:0000259" key="10">
    <source>
        <dbReference type="PROSITE" id="PS50846"/>
    </source>
</evidence>
<protein>
    <recommendedName>
        <fullName evidence="7">Dephospho-CoA kinase</fullName>
        <ecNumber evidence="6">2.7.1.24</ecNumber>
    </recommendedName>
    <alternativeName>
        <fullName evidence="8">Dephosphocoenzyme A kinase</fullName>
    </alternativeName>
</protein>
<dbReference type="GO" id="GO:0005737">
    <property type="term" value="C:cytoplasm"/>
    <property type="evidence" value="ECO:0007669"/>
    <property type="project" value="UniProtKB-ARBA"/>
</dbReference>
<organism evidence="11 12">
    <name type="scientific">Musa troglodytarum</name>
    <name type="common">fe'i banana</name>
    <dbReference type="NCBI Taxonomy" id="320322"/>
    <lineage>
        <taxon>Eukaryota</taxon>
        <taxon>Viridiplantae</taxon>
        <taxon>Streptophyta</taxon>
        <taxon>Embryophyta</taxon>
        <taxon>Tracheophyta</taxon>
        <taxon>Spermatophyta</taxon>
        <taxon>Magnoliopsida</taxon>
        <taxon>Liliopsida</taxon>
        <taxon>Zingiberales</taxon>
        <taxon>Musaceae</taxon>
        <taxon>Musa</taxon>
    </lineage>
</organism>
<comment type="similarity">
    <text evidence="1">Belongs to the CoaE family.</text>
</comment>
<dbReference type="CDD" id="cd02022">
    <property type="entry name" value="DPCK"/>
    <property type="match status" value="1"/>
</dbReference>
<evidence type="ECO:0000256" key="9">
    <source>
        <dbReference type="SAM" id="MobiDB-lite"/>
    </source>
</evidence>
<dbReference type="GO" id="GO:0015937">
    <property type="term" value="P:coenzyme A biosynthetic process"/>
    <property type="evidence" value="ECO:0007669"/>
    <property type="project" value="InterPro"/>
</dbReference>
<accession>A0A9E7JPN2</accession>
<dbReference type="SUPFAM" id="SSF52540">
    <property type="entry name" value="P-loop containing nucleoside triphosphate hydrolases"/>
    <property type="match status" value="1"/>
</dbReference>
<feature type="compositionally biased region" description="Basic and acidic residues" evidence="9">
    <location>
        <begin position="443"/>
        <end position="458"/>
    </location>
</feature>
<evidence type="ECO:0000256" key="2">
    <source>
        <dbReference type="ARBA" id="ARBA00022741"/>
    </source>
</evidence>
<dbReference type="FunFam" id="3.40.50.300:FF:000485">
    <property type="entry name" value="Dephospho-CoA kinase CAB5"/>
    <property type="match status" value="1"/>
</dbReference>
<dbReference type="Pfam" id="PF01121">
    <property type="entry name" value="CoaE"/>
    <property type="match status" value="1"/>
</dbReference>
<comment type="pathway">
    <text evidence="5">Cofactor biosynthesis; coenzyme A biosynthesis; CoA from (R)-pantothenate: step 5/5.</text>
</comment>
<feature type="domain" description="HMA" evidence="10">
    <location>
        <begin position="339"/>
        <end position="406"/>
    </location>
</feature>
<dbReference type="GO" id="GO:0046872">
    <property type="term" value="F:metal ion binding"/>
    <property type="evidence" value="ECO:0007669"/>
    <property type="project" value="InterPro"/>
</dbReference>
<dbReference type="InterPro" id="IPR006121">
    <property type="entry name" value="HMA_dom"/>
</dbReference>
<dbReference type="Proteomes" id="UP001055439">
    <property type="component" value="Chromosome 2"/>
</dbReference>
<evidence type="ECO:0000256" key="1">
    <source>
        <dbReference type="ARBA" id="ARBA00009018"/>
    </source>
</evidence>
<keyword evidence="3" id="KW-0067">ATP-binding</keyword>
<name>A0A9E7JPN2_9LILI</name>
<keyword evidence="11" id="KW-0808">Transferase</keyword>
<sequence>MRLVGLTGGIASGKSTVSNLFISEGFPVVDADVVARDVVKKGTGGWKKVVKEFGNDILLENGEIDRARLGHIVFSDPAKRQLLNRLLAPYICSGIFWEVFKLWIKGSKVIILDIPLLFESKMDQQTSPVIVVWVDPETQIKRLMARDGIPEEQAKNKINAQMALDQKKTKANIVIDNSGTVEETRLQFQKVLSQISRPLTWKEYALSRDGIFLLLTSAVVGQVHETKRVLKAARDTDEKDEMSKLNPNLREPFSSSSPPEDAVREEELQAYHLLSTAVGTTNHGGQLYDRSQDHHLHSSNAHSRAPLLPFPSLLSLIPFFGTPLFLMAAAKDCSETLKYQTLILKVSIHCEGCKKKVKKVLQNMEGVYKTTVDPQQHKVMVTGNVAAEILIKKLLKAGKHAELWPETKPLDIGGGGGSNNKKSKNKKPIEPSENIDNSQVSNGKDDSTQVSDKPESEASKNGSKEPPPPPEKEDEGNKSAATEGGGKKKGKKGQKENSNRSNDNKSGNASGGGGSATEVEVAPQEASKKAGAGGGVAIPPTFNFPVYTTSQLPSYLVSYNSMQPSMSHGGAYYTALPMLQSSYIYSTASPCSCYTCSDENSSACSIM</sequence>
<keyword evidence="11" id="KW-0418">Kinase</keyword>